<keyword evidence="1" id="KW-0472">Membrane</keyword>
<keyword evidence="1" id="KW-0812">Transmembrane</keyword>
<evidence type="ECO:0000313" key="2">
    <source>
        <dbReference type="EMBL" id="GMA85490.1"/>
    </source>
</evidence>
<dbReference type="Proteomes" id="UP001157017">
    <property type="component" value="Unassembled WGS sequence"/>
</dbReference>
<comment type="caution">
    <text evidence="2">The sequence shown here is derived from an EMBL/GenBank/DDBJ whole genome shotgun (WGS) entry which is preliminary data.</text>
</comment>
<accession>A0ABQ6JE80</accession>
<keyword evidence="1" id="KW-1133">Transmembrane helix</keyword>
<gene>
    <name evidence="2" type="ORF">GCM10025868_07400</name>
</gene>
<sequence>MAAAVAVPLLVVGVGRQVFFERTVTATSRASSGATLVTMGVGMLLLGGAGVLAARRAARDGRPSRAGVVLAVLCVLWPAWLLFVQWYDHR</sequence>
<name>A0ABQ6JE80_9ACTN</name>
<protein>
    <submittedName>
        <fullName evidence="2">Uncharacterized protein</fullName>
    </submittedName>
</protein>
<organism evidence="2 3">
    <name type="scientific">Angustibacter aerolatus</name>
    <dbReference type="NCBI Taxonomy" id="1162965"/>
    <lineage>
        <taxon>Bacteria</taxon>
        <taxon>Bacillati</taxon>
        <taxon>Actinomycetota</taxon>
        <taxon>Actinomycetes</taxon>
        <taxon>Kineosporiales</taxon>
        <taxon>Kineosporiaceae</taxon>
    </lineage>
</organism>
<feature type="transmembrane region" description="Helical" evidence="1">
    <location>
        <begin position="32"/>
        <end position="54"/>
    </location>
</feature>
<keyword evidence="3" id="KW-1185">Reference proteome</keyword>
<proteinExistence type="predicted"/>
<evidence type="ECO:0000256" key="1">
    <source>
        <dbReference type="SAM" id="Phobius"/>
    </source>
</evidence>
<feature type="transmembrane region" description="Helical" evidence="1">
    <location>
        <begin position="66"/>
        <end position="87"/>
    </location>
</feature>
<evidence type="ECO:0000313" key="3">
    <source>
        <dbReference type="Proteomes" id="UP001157017"/>
    </source>
</evidence>
<dbReference type="EMBL" id="BSUZ01000001">
    <property type="protein sequence ID" value="GMA85490.1"/>
    <property type="molecule type" value="Genomic_DNA"/>
</dbReference>
<reference evidence="3" key="1">
    <citation type="journal article" date="2019" name="Int. J. Syst. Evol. Microbiol.">
        <title>The Global Catalogue of Microorganisms (GCM) 10K type strain sequencing project: providing services to taxonomists for standard genome sequencing and annotation.</title>
        <authorList>
            <consortium name="The Broad Institute Genomics Platform"/>
            <consortium name="The Broad Institute Genome Sequencing Center for Infectious Disease"/>
            <person name="Wu L."/>
            <person name="Ma J."/>
        </authorList>
    </citation>
    <scope>NUCLEOTIDE SEQUENCE [LARGE SCALE GENOMIC DNA]</scope>
    <source>
        <strain evidence="3">NBRC 108730</strain>
    </source>
</reference>